<reference evidence="2 3" key="1">
    <citation type="submission" date="2019-04" db="EMBL/GenBank/DDBJ databases">
        <title>Draft genome sequences of Streptomyces avermitilis ATCC 31267.</title>
        <authorList>
            <person name="Komaki H."/>
            <person name="Tamura T."/>
            <person name="Hosoyama A."/>
        </authorList>
    </citation>
    <scope>NUCLEOTIDE SEQUENCE [LARGE SCALE GENOMIC DNA]</scope>
    <source>
        <strain evidence="2 3">ATCC 31267</strain>
    </source>
</reference>
<evidence type="ECO:0000313" key="3">
    <source>
        <dbReference type="Proteomes" id="UP000299211"/>
    </source>
</evidence>
<dbReference type="EMBL" id="BJHX01000001">
    <property type="protein sequence ID" value="GDY69039.1"/>
    <property type="molecule type" value="Genomic_DNA"/>
</dbReference>
<protein>
    <submittedName>
        <fullName evidence="1">Uncharacterized protein</fullName>
    </submittedName>
</protein>
<dbReference type="Proteomes" id="UP000302139">
    <property type="component" value="Unassembled WGS sequence"/>
</dbReference>
<sequence>MAREGLFLKGLSARSRYRPGHELLRCRAGRAEVQGWGSRAKVHERAVPRDRPGLCEQRFPPPLCPLAQVG</sequence>
<dbReference type="AlphaFoldDB" id="A0A4D4MBL5"/>
<dbReference type="EMBL" id="BJHY01000001">
    <property type="protein sequence ID" value="GDY70578.1"/>
    <property type="molecule type" value="Genomic_DNA"/>
</dbReference>
<dbReference type="Proteomes" id="UP000299211">
    <property type="component" value="Unassembled WGS sequence"/>
</dbReference>
<name>A0A4D4MBL5_STRAX</name>
<evidence type="ECO:0000313" key="1">
    <source>
        <dbReference type="EMBL" id="GDY69039.1"/>
    </source>
</evidence>
<gene>
    <name evidence="1" type="ORF">SAV14893_084320</name>
    <name evidence="2" type="ORF">SAV31267_000630</name>
</gene>
<accession>A0A4D4MBL5</accession>
<organism evidence="1 4">
    <name type="scientific">Streptomyces avermitilis</name>
    <dbReference type="NCBI Taxonomy" id="33903"/>
    <lineage>
        <taxon>Bacteria</taxon>
        <taxon>Bacillati</taxon>
        <taxon>Actinomycetota</taxon>
        <taxon>Actinomycetes</taxon>
        <taxon>Kitasatosporales</taxon>
        <taxon>Streptomycetaceae</taxon>
        <taxon>Streptomyces</taxon>
    </lineage>
</organism>
<evidence type="ECO:0000313" key="2">
    <source>
        <dbReference type="EMBL" id="GDY70578.1"/>
    </source>
</evidence>
<reference evidence="1 4" key="2">
    <citation type="submission" date="2019-04" db="EMBL/GenBank/DDBJ databases">
        <title>Draft genome sequences of Streptomyces avermitilis NBRC 14893.</title>
        <authorList>
            <person name="Komaki H."/>
            <person name="Tamura T."/>
            <person name="Hosoyama A."/>
        </authorList>
    </citation>
    <scope>NUCLEOTIDE SEQUENCE [LARGE SCALE GENOMIC DNA]</scope>
    <source>
        <strain evidence="1 4">NBRC 14893</strain>
    </source>
</reference>
<comment type="caution">
    <text evidence="1">The sequence shown here is derived from an EMBL/GenBank/DDBJ whole genome shotgun (WGS) entry which is preliminary data.</text>
</comment>
<proteinExistence type="predicted"/>
<evidence type="ECO:0000313" key="4">
    <source>
        <dbReference type="Proteomes" id="UP000302139"/>
    </source>
</evidence>